<keyword evidence="2" id="KW-1185">Reference proteome</keyword>
<evidence type="ECO:0000313" key="2">
    <source>
        <dbReference type="Proteomes" id="UP001317488"/>
    </source>
</evidence>
<organism evidence="1 2">
    <name type="scientific">Thermus antranikianii</name>
    <dbReference type="NCBI Taxonomy" id="88190"/>
    <lineage>
        <taxon>Bacteria</taxon>
        <taxon>Thermotogati</taxon>
        <taxon>Deinococcota</taxon>
        <taxon>Deinococci</taxon>
        <taxon>Thermales</taxon>
        <taxon>Thermaceae</taxon>
        <taxon>Thermus</taxon>
    </lineage>
</organism>
<gene>
    <name evidence="1" type="ORF">GO600_03650</name>
</gene>
<protein>
    <submittedName>
        <fullName evidence="1">Uncharacterized protein</fullName>
    </submittedName>
</protein>
<accession>A0ABY7RNH6</accession>
<sequence>MTALVPDGPWLYRKATQKRFLRLRRRYLRRLRQKGFTAYLLGWLRLLGRAVLLEGRLWLSAPAQGRRR</sequence>
<reference evidence="1 2" key="1">
    <citation type="submission" date="2019-12" db="EMBL/GenBank/DDBJ databases">
        <authorList>
            <person name="An T."/>
        </authorList>
    </citation>
    <scope>NUCLEOTIDE SEQUENCE [LARGE SCALE GENOMIC DNA]</scope>
    <source>
        <strain evidence="1 2">JCM 19900</strain>
    </source>
</reference>
<name>A0ABY7RNH6_9DEIN</name>
<dbReference type="RefSeq" id="WP_015717752.1">
    <property type="nucleotide sequence ID" value="NZ_CP046617.1"/>
</dbReference>
<dbReference type="Proteomes" id="UP001317488">
    <property type="component" value="Chromosome"/>
</dbReference>
<dbReference type="EMBL" id="CP046617">
    <property type="protein sequence ID" value="WCM39260.1"/>
    <property type="molecule type" value="Genomic_DNA"/>
</dbReference>
<proteinExistence type="predicted"/>
<evidence type="ECO:0000313" key="1">
    <source>
        <dbReference type="EMBL" id="WCM39260.1"/>
    </source>
</evidence>